<organism evidence="2 3">
    <name type="scientific">Candidatus Protofrankia californiensis</name>
    <dbReference type="NCBI Taxonomy" id="1839754"/>
    <lineage>
        <taxon>Bacteria</taxon>
        <taxon>Bacillati</taxon>
        <taxon>Actinomycetota</taxon>
        <taxon>Actinomycetes</taxon>
        <taxon>Frankiales</taxon>
        <taxon>Frankiaceae</taxon>
        <taxon>Protofrankia</taxon>
    </lineage>
</organism>
<evidence type="ECO:0000256" key="1">
    <source>
        <dbReference type="SAM" id="MobiDB-lite"/>
    </source>
</evidence>
<proteinExistence type="predicted"/>
<dbReference type="AlphaFoldDB" id="A0A1C3NTQ4"/>
<keyword evidence="3" id="KW-1185">Reference proteome</keyword>
<accession>A0A1C3NTQ4</accession>
<reference evidence="3" key="1">
    <citation type="submission" date="2016-02" db="EMBL/GenBank/DDBJ databases">
        <authorList>
            <person name="Wibberg D."/>
        </authorList>
    </citation>
    <scope>NUCLEOTIDE SEQUENCE [LARGE SCALE GENOMIC DNA]</scope>
</reference>
<evidence type="ECO:0000313" key="3">
    <source>
        <dbReference type="Proteomes" id="UP000199013"/>
    </source>
</evidence>
<evidence type="ECO:0008006" key="4">
    <source>
        <dbReference type="Google" id="ProtNLM"/>
    </source>
</evidence>
<gene>
    <name evidence="2" type="ORF">FDG2_0526</name>
</gene>
<dbReference type="Proteomes" id="UP000199013">
    <property type="component" value="Unassembled WGS sequence"/>
</dbReference>
<feature type="region of interest" description="Disordered" evidence="1">
    <location>
        <begin position="73"/>
        <end position="100"/>
    </location>
</feature>
<dbReference type="NCBIfam" id="NF033572">
    <property type="entry name" value="transpos_ISKra4"/>
    <property type="match status" value="1"/>
</dbReference>
<protein>
    <recommendedName>
        <fullName evidence="4">ISKra4 family transposase</fullName>
    </recommendedName>
</protein>
<sequence length="528" mass="58118">MPASQTPPATLRAARTPRTLTLRTCSLRCAHVEKMIAWAGSGEAHRLEHAALEERAWTDALEGARLLTQAHLDQRARAERRRDDVRDTDGQHRTVREAGHRRHRTTIFGEVETSRLAYRAEGKNNLYPQDADLAWGARSYSAGIEKRVAEAAAVVPFEQVADTVSQAGAIRLGKRQAEQLAVEAAADFEAYYTARRPENCPQPTGLLISCDGSALPVRPDAPRPATAKAHATRALAAAEHGWPDDPADLRRSRTRTAELAAVADIPPAPRTATDVLGALFGPRTGPGPANPPPRAAGRTVFASVARPAAAVIADAFTEADRRDPDHARPWFAVIDGNNHQIETIETLAATRGKNIPILLDLIHVQGYLWKAAKVFFYDKDPAARAWVREQTGKILDGRARDVWVGIRRRATRFGYTATERAGADECADYLERKRNHLDYPTFLAAGWPVASGLIEGAAKWMIKDRMEISGARGGLDGAEAVLRLRALRGNGDLDDYFTFHREQDRQRNHDTRYQPKDTPDQQPEALAA</sequence>
<feature type="compositionally biased region" description="Basic and acidic residues" evidence="1">
    <location>
        <begin position="498"/>
        <end position="519"/>
    </location>
</feature>
<feature type="compositionally biased region" description="Basic and acidic residues" evidence="1">
    <location>
        <begin position="73"/>
        <end position="98"/>
    </location>
</feature>
<name>A0A1C3NTQ4_9ACTN</name>
<evidence type="ECO:0000313" key="2">
    <source>
        <dbReference type="EMBL" id="SBW18115.1"/>
    </source>
</evidence>
<feature type="region of interest" description="Disordered" evidence="1">
    <location>
        <begin position="498"/>
        <end position="528"/>
    </location>
</feature>
<dbReference type="EMBL" id="FLUV01000208">
    <property type="protein sequence ID" value="SBW18115.1"/>
    <property type="molecule type" value="Genomic_DNA"/>
</dbReference>